<proteinExistence type="predicted"/>
<dbReference type="AlphaFoldDB" id="A0A1B6LSF7"/>
<feature type="non-terminal residue" evidence="1">
    <location>
        <position position="120"/>
    </location>
</feature>
<accession>A0A1B6LSF7</accession>
<organism evidence="1">
    <name type="scientific">Graphocephala atropunctata</name>
    <dbReference type="NCBI Taxonomy" id="36148"/>
    <lineage>
        <taxon>Eukaryota</taxon>
        <taxon>Metazoa</taxon>
        <taxon>Ecdysozoa</taxon>
        <taxon>Arthropoda</taxon>
        <taxon>Hexapoda</taxon>
        <taxon>Insecta</taxon>
        <taxon>Pterygota</taxon>
        <taxon>Neoptera</taxon>
        <taxon>Paraneoptera</taxon>
        <taxon>Hemiptera</taxon>
        <taxon>Auchenorrhyncha</taxon>
        <taxon>Membracoidea</taxon>
        <taxon>Cicadellidae</taxon>
        <taxon>Cicadellinae</taxon>
        <taxon>Cicadellini</taxon>
        <taxon>Graphocephala</taxon>
    </lineage>
</organism>
<protein>
    <submittedName>
        <fullName evidence="1">Uncharacterized protein</fullName>
    </submittedName>
</protein>
<sequence length="120" mass="13543">MKPSQDKVQHIVKAAENKTVSTSKIKINSVSVVVCAVRTEKNVDKVETEILPTISILSDSHRRNIAKNFKKIRPQIFSHGVCQFWREVLKQARFLNLLPEDVVILMAGSNDVYNNKAANI</sequence>
<name>A0A1B6LSF7_9HEMI</name>
<gene>
    <name evidence="1" type="ORF">g.50951</name>
</gene>
<dbReference type="EMBL" id="GEBQ01013380">
    <property type="protein sequence ID" value="JAT26597.1"/>
    <property type="molecule type" value="Transcribed_RNA"/>
</dbReference>
<reference evidence="1" key="1">
    <citation type="submission" date="2015-11" db="EMBL/GenBank/DDBJ databases">
        <title>De novo transcriptome assembly of four potential Pierce s Disease insect vectors from Arizona vineyards.</title>
        <authorList>
            <person name="Tassone E.E."/>
        </authorList>
    </citation>
    <scope>NUCLEOTIDE SEQUENCE</scope>
</reference>
<evidence type="ECO:0000313" key="1">
    <source>
        <dbReference type="EMBL" id="JAT26597.1"/>
    </source>
</evidence>